<reference evidence="3" key="1">
    <citation type="submission" date="2022-11" db="UniProtKB">
        <authorList>
            <consortium name="WormBaseParasite"/>
        </authorList>
    </citation>
    <scope>IDENTIFICATION</scope>
</reference>
<dbReference type="WBParaSite" id="jg25981">
    <property type="protein sequence ID" value="jg25981"/>
    <property type="gene ID" value="jg25981"/>
</dbReference>
<accession>A0A915E1L1</accession>
<evidence type="ECO:0000313" key="2">
    <source>
        <dbReference type="Proteomes" id="UP000887574"/>
    </source>
</evidence>
<keyword evidence="2" id="KW-1185">Reference proteome</keyword>
<evidence type="ECO:0000256" key="1">
    <source>
        <dbReference type="SAM" id="Coils"/>
    </source>
</evidence>
<proteinExistence type="predicted"/>
<organism evidence="2 3">
    <name type="scientific">Ditylenchus dipsaci</name>
    <dbReference type="NCBI Taxonomy" id="166011"/>
    <lineage>
        <taxon>Eukaryota</taxon>
        <taxon>Metazoa</taxon>
        <taxon>Ecdysozoa</taxon>
        <taxon>Nematoda</taxon>
        <taxon>Chromadorea</taxon>
        <taxon>Rhabditida</taxon>
        <taxon>Tylenchina</taxon>
        <taxon>Tylenchomorpha</taxon>
        <taxon>Sphaerularioidea</taxon>
        <taxon>Anguinidae</taxon>
        <taxon>Anguininae</taxon>
        <taxon>Ditylenchus</taxon>
    </lineage>
</organism>
<protein>
    <submittedName>
        <fullName evidence="3">Uncharacterized protein</fullName>
    </submittedName>
</protein>
<evidence type="ECO:0000313" key="3">
    <source>
        <dbReference type="WBParaSite" id="jg25981"/>
    </source>
</evidence>
<name>A0A915E1L1_9BILA</name>
<dbReference type="Proteomes" id="UP000887574">
    <property type="component" value="Unplaced"/>
</dbReference>
<feature type="coiled-coil region" evidence="1">
    <location>
        <begin position="96"/>
        <end position="187"/>
    </location>
</feature>
<keyword evidence="1" id="KW-0175">Coiled coil</keyword>
<dbReference type="AlphaFoldDB" id="A0A915E1L1"/>
<sequence length="409" mass="47672">MGFEVEIYDEQNVDFLYHDQAPKKIVSFVKDLRQDNMKFINCTLSEHADKTRVPANSNWLLAFIEKYKQRCEEIPLVKKQFENLQNGSQRAIALMIQELHDKNDELMDEVRNRAAEAKHASEEAETLEADLRVFVSASYKSQLAELQEITDDNQKFVEDLEQCESECAALQEQLKESINQQNEFRRLYKAADAQLKSCKGSSDHYKKVSEPRVERSERENDVLKAEKSQLSIEMEATAGVMSATVRHSSLGVPGSKRGAATVYDEKVNWRNPHTRDLSANKTEEYQCRYARMKNYRCSIKLRVLYPQDNFKFDDAAKNVWMLIKRAMCYAHSEEELGLMYNELQNNSFVDWKRYELIRHSIRIVRPSTIWLGYWSCAQRKTVLSPEQRESASEKRKWAVKISIQSLSFS</sequence>